<feature type="domain" description="ATPase dynein-related AAA" evidence="1">
    <location>
        <begin position="670"/>
        <end position="771"/>
    </location>
</feature>
<dbReference type="Proteomes" id="UP000007934">
    <property type="component" value="Chromosome"/>
</dbReference>
<dbReference type="InterPro" id="IPR011704">
    <property type="entry name" value="ATPase_dyneun-rel_AAA"/>
</dbReference>
<dbReference type="PANTHER" id="PTHR37291">
    <property type="entry name" value="5-METHYLCYTOSINE-SPECIFIC RESTRICTION ENZYME B"/>
    <property type="match status" value="1"/>
</dbReference>
<evidence type="ECO:0000313" key="3">
    <source>
        <dbReference type="Proteomes" id="UP000007934"/>
    </source>
</evidence>
<keyword evidence="2" id="KW-0378">Hydrolase</keyword>
<evidence type="ECO:0000313" key="2">
    <source>
        <dbReference type="EMBL" id="CBY82794.1"/>
    </source>
</evidence>
<gene>
    <name evidence="2" type="ordered locus">Hfelis_07100</name>
</gene>
<dbReference type="EMBL" id="FQ670179">
    <property type="protein sequence ID" value="CBY82794.1"/>
    <property type="molecule type" value="Genomic_DNA"/>
</dbReference>
<organism evidence="2 3">
    <name type="scientific">Helicobacter felis (strain ATCC 49179 / CCUG 28539 / NCTC 12436 / CS1)</name>
    <dbReference type="NCBI Taxonomy" id="936155"/>
    <lineage>
        <taxon>Bacteria</taxon>
        <taxon>Pseudomonadati</taxon>
        <taxon>Campylobacterota</taxon>
        <taxon>Epsilonproteobacteria</taxon>
        <taxon>Campylobacterales</taxon>
        <taxon>Helicobacteraceae</taxon>
        <taxon>Helicobacter</taxon>
    </lineage>
</organism>
<dbReference type="GO" id="GO:0016887">
    <property type="term" value="F:ATP hydrolysis activity"/>
    <property type="evidence" value="ECO:0007669"/>
    <property type="project" value="InterPro"/>
</dbReference>
<dbReference type="InterPro" id="IPR052934">
    <property type="entry name" value="Methyl-DNA_Rec/Restrict_Enz"/>
</dbReference>
<keyword evidence="3" id="KW-1185">Reference proteome</keyword>
<accession>E7AB34</accession>
<dbReference type="SUPFAM" id="SSF52540">
    <property type="entry name" value="P-loop containing nucleoside triphosphate hydrolases"/>
    <property type="match status" value="1"/>
</dbReference>
<reference evidence="2 3" key="1">
    <citation type="journal article" date="2011" name="Genome Biol. Evol.">
        <title>Comparative whole genome sequence analysis of the carcinogenic bacterial model pathogen Helicobacter felis.</title>
        <authorList>
            <person name="Arnold I.C."/>
            <person name="Zigova Z."/>
            <person name="Holden M."/>
            <person name="Lawley T.D."/>
            <person name="Rad R."/>
            <person name="Dougan G."/>
            <person name="Falkow S."/>
            <person name="Bentley S.D."/>
            <person name="Muller A."/>
        </authorList>
    </citation>
    <scope>NUCLEOTIDE SEQUENCE [LARGE SCALE GENOMIC DNA]</scope>
    <source>
        <strain evidence="3">ATCC 49179 / CCUG 28539 / NCTC 12436 / CS1</strain>
    </source>
</reference>
<sequence>MLEITWNTEQRKAFQGLLREFVQAIDKKVASGDLTTGGMQPSKLAEKFDHVLSDLHYKSGVSFGSGRLAQSPAVIFCPTRILGEGFVNGTKPQQSRGFYIWFAYHWKDSEENLEYEKGFHLAMGRSVNESGLAACQKCPAYQKIFEELNPKYEVYDNLEDDLEKITDHFLELVAIFNAIPPEDFKGDDMEKIEWSTEQKSEFLELLQEFVGLVDGAVREWEAQGRRKNSNPPLENEREVLSNNLNAFAKEWGYQSYIHMGGQNFGKKGYAGIVFFREEILKDGFINTATATHHRGFDIWIGYNWHGKVKGVPTKGFVCCIGIDWWDKENFENCKKCPAYKHFFKNKRKSIKSQKYFDTYDNLEDFKQNITGYFLKCANALNAVHIDNFKKNPSQTPQENHKGEPMNNKTPLNQILFGPPGTGKTYNTIHKALEILDFTSDQAIVEKFKALEEQGEFKKQIPQGDSEEDKRARAKLLFDYCKDRGRIDFVTFHQSYGYEEFVEGIKPEMASQQVCYRVEDGIFKRMCQEAQKALKPENSDTGAQEENMSTQEDMDYLDRLLCNFVQYVGETTNQGKEFALDEGVDRSATIKEITERKGISKITHKEVSMFSFKLGGSVKEDSTSLGRGIIERDYFKFKRGEIVNAQAIKPWDAGSKQESLGNNTYYYKLFEKMREFEQNHFKTQAQSPKAPPKQPYILIIDEINRGNISKIFGELITLIEPSKRLGSSEELRVTLPYSKKPFGVPDNLYIIGTMNTADRSIALLDTALRRRFTFVEMMPDSTLLKNCAGVDLQALLEAMNARIEFLLDQNHTIGHSYFLGLKDLSDLQDCFKNKIIPLLQEYFYDDHAKVEAVLNGNGMLAVKEVQKMGAVLGKLVEDFVDADKKVYDMTEATGWGVAVFKKIYETNKDNSIKSDTQPSVDNP</sequence>
<proteinExistence type="predicted"/>
<dbReference type="STRING" id="936155.HFELIS_07100"/>
<dbReference type="Gene3D" id="3.40.50.300">
    <property type="entry name" value="P-loop containing nucleotide triphosphate hydrolases"/>
    <property type="match status" value="1"/>
</dbReference>
<keyword evidence="2" id="KW-0540">Nuclease</keyword>
<dbReference type="eggNOG" id="COG1401">
    <property type="taxonomic scope" value="Bacteria"/>
</dbReference>
<evidence type="ECO:0000259" key="1">
    <source>
        <dbReference type="Pfam" id="PF07728"/>
    </source>
</evidence>
<dbReference type="AlphaFoldDB" id="E7AB34"/>
<dbReference type="PANTHER" id="PTHR37291:SF1">
    <property type="entry name" value="TYPE IV METHYL-DIRECTED RESTRICTION ENZYME ECOKMCRB SUBUNIT"/>
    <property type="match status" value="1"/>
</dbReference>
<protein>
    <submittedName>
        <fullName evidence="2">McrBC restriction endonuclease system,putative McrB subunit</fullName>
    </submittedName>
</protein>
<dbReference type="GO" id="GO:0004519">
    <property type="term" value="F:endonuclease activity"/>
    <property type="evidence" value="ECO:0007669"/>
    <property type="project" value="UniProtKB-KW"/>
</dbReference>
<dbReference type="InterPro" id="IPR027417">
    <property type="entry name" value="P-loop_NTPase"/>
</dbReference>
<dbReference type="Pfam" id="PF07728">
    <property type="entry name" value="AAA_5"/>
    <property type="match status" value="1"/>
</dbReference>
<name>E7AB34_HELFC</name>
<keyword evidence="2" id="KW-0255">Endonuclease</keyword>
<dbReference type="GO" id="GO:0005524">
    <property type="term" value="F:ATP binding"/>
    <property type="evidence" value="ECO:0007669"/>
    <property type="project" value="InterPro"/>
</dbReference>
<dbReference type="HOGENOM" id="CLU_008747_6_0_7"/>
<dbReference type="KEGG" id="hfe:HFELIS_07100"/>